<comment type="subcellular location">
    <subcellularLocation>
        <location evidence="1">Cytoplasm</location>
    </subcellularLocation>
</comment>
<feature type="binding site" evidence="10">
    <location>
        <position position="184"/>
    </location>
    <ligand>
        <name>Zn(2+)</name>
        <dbReference type="ChEBI" id="CHEBI:29105"/>
        <label>1</label>
    </ligand>
</feature>
<gene>
    <name evidence="12" type="ORF">TCAL_13915</name>
</gene>
<dbReference type="PROSITE" id="PS00759">
    <property type="entry name" value="ARGE_DAPE_CPG2_2"/>
    <property type="match status" value="1"/>
</dbReference>
<dbReference type="Gene3D" id="3.40.630.10">
    <property type="entry name" value="Zn peptidases"/>
    <property type="match status" value="1"/>
</dbReference>
<reference evidence="12 13" key="1">
    <citation type="journal article" date="2018" name="Nat. Ecol. Evol.">
        <title>Genomic signatures of mitonuclear coevolution across populations of Tigriopus californicus.</title>
        <authorList>
            <person name="Barreto F.S."/>
            <person name="Watson E.T."/>
            <person name="Lima T.G."/>
            <person name="Willett C.S."/>
            <person name="Edmands S."/>
            <person name="Li W."/>
            <person name="Burton R.S."/>
        </authorList>
    </citation>
    <scope>NUCLEOTIDE SEQUENCE [LARGE SCALE GENOMIC DNA]</scope>
    <source>
        <strain evidence="12 13">San Diego</strain>
    </source>
</reference>
<comment type="cofactor">
    <cofactor evidence="10">
        <name>Zn(2+)</name>
        <dbReference type="ChEBI" id="CHEBI:29105"/>
    </cofactor>
    <text evidence="10">Binds 2 Zn(2+) ions per subunit.</text>
</comment>
<dbReference type="PROSITE" id="PS00758">
    <property type="entry name" value="ARGE_DAPE_CPG2_1"/>
    <property type="match status" value="1"/>
</dbReference>
<evidence type="ECO:0000256" key="2">
    <source>
        <dbReference type="ARBA" id="ARBA00006247"/>
    </source>
</evidence>
<dbReference type="GO" id="GO:0006520">
    <property type="term" value="P:amino acid metabolic process"/>
    <property type="evidence" value="ECO:0007669"/>
    <property type="project" value="InterPro"/>
</dbReference>
<dbReference type="EMBL" id="VCGU01000459">
    <property type="protein sequence ID" value="TRY61970.1"/>
    <property type="molecule type" value="Genomic_DNA"/>
</dbReference>
<dbReference type="NCBIfam" id="TIGR01880">
    <property type="entry name" value="Ac-peptdase-euk"/>
    <property type="match status" value="1"/>
</dbReference>
<dbReference type="EC" id="3.5.1.14" evidence="3"/>
<accession>A0A553N974</accession>
<evidence type="ECO:0000259" key="11">
    <source>
        <dbReference type="Pfam" id="PF07687"/>
    </source>
</evidence>
<dbReference type="PANTHER" id="PTHR45892">
    <property type="entry name" value="AMINOACYLASE-1"/>
    <property type="match status" value="1"/>
</dbReference>
<dbReference type="GO" id="GO:0004046">
    <property type="term" value="F:aminoacylase activity"/>
    <property type="evidence" value="ECO:0007669"/>
    <property type="project" value="UniProtKB-EC"/>
</dbReference>
<dbReference type="GO" id="GO:0005737">
    <property type="term" value="C:cytoplasm"/>
    <property type="evidence" value="ECO:0007669"/>
    <property type="project" value="UniProtKB-SubCell"/>
</dbReference>
<feature type="binding site" evidence="10">
    <location>
        <position position="369"/>
    </location>
    <ligand>
        <name>Zn(2+)</name>
        <dbReference type="ChEBI" id="CHEBI:29105"/>
        <label>2</label>
    </ligand>
</feature>
<evidence type="ECO:0000256" key="3">
    <source>
        <dbReference type="ARBA" id="ARBA00011913"/>
    </source>
</evidence>
<dbReference type="SUPFAM" id="SSF55031">
    <property type="entry name" value="Bacterial exopeptidase dimerisation domain"/>
    <property type="match status" value="1"/>
</dbReference>
<dbReference type="InterPro" id="IPR002933">
    <property type="entry name" value="Peptidase_M20"/>
</dbReference>
<dbReference type="GO" id="GO:0046872">
    <property type="term" value="F:metal ion binding"/>
    <property type="evidence" value="ECO:0007669"/>
    <property type="project" value="UniProtKB-KW"/>
</dbReference>
<dbReference type="Proteomes" id="UP000318571">
    <property type="component" value="Chromosome 8"/>
</dbReference>
<evidence type="ECO:0000256" key="1">
    <source>
        <dbReference type="ARBA" id="ARBA00004496"/>
    </source>
</evidence>
<organism evidence="12 13">
    <name type="scientific">Tigriopus californicus</name>
    <name type="common">Marine copepod</name>
    <dbReference type="NCBI Taxonomy" id="6832"/>
    <lineage>
        <taxon>Eukaryota</taxon>
        <taxon>Metazoa</taxon>
        <taxon>Ecdysozoa</taxon>
        <taxon>Arthropoda</taxon>
        <taxon>Crustacea</taxon>
        <taxon>Multicrustacea</taxon>
        <taxon>Hexanauplia</taxon>
        <taxon>Copepoda</taxon>
        <taxon>Harpacticoida</taxon>
        <taxon>Harpacticidae</taxon>
        <taxon>Tigriopus</taxon>
    </lineage>
</organism>
<proteinExistence type="inferred from homology"/>
<dbReference type="Pfam" id="PF07687">
    <property type="entry name" value="M20_dimer"/>
    <property type="match status" value="1"/>
</dbReference>
<dbReference type="FunFam" id="1.10.150.900:FF:000001">
    <property type="entry name" value="Aminoacylase-1, putative"/>
    <property type="match status" value="1"/>
</dbReference>
<protein>
    <recommendedName>
        <fullName evidence="3">N-acyl-aliphatic-L-amino acid amidohydrolase</fullName>
        <ecNumber evidence="3">3.5.1.14</ecNumber>
    </recommendedName>
    <alternativeName>
        <fullName evidence="8">N-acyl-L-amino-acid amidohydrolase</fullName>
    </alternativeName>
</protein>
<feature type="binding site" evidence="10">
    <location>
        <position position="122"/>
    </location>
    <ligand>
        <name>Zn(2+)</name>
        <dbReference type="ChEBI" id="CHEBI:29105"/>
        <label>1</label>
    </ligand>
</feature>
<dbReference type="Gene3D" id="3.30.70.360">
    <property type="match status" value="1"/>
</dbReference>
<dbReference type="PANTHER" id="PTHR45892:SF1">
    <property type="entry name" value="AMINOACYLASE-1"/>
    <property type="match status" value="1"/>
</dbReference>
<evidence type="ECO:0000313" key="13">
    <source>
        <dbReference type="Proteomes" id="UP000318571"/>
    </source>
</evidence>
<name>A0A553N974_TIGCA</name>
<comment type="similarity">
    <text evidence="2">Belongs to the peptidase M20A family.</text>
</comment>
<evidence type="ECO:0000256" key="9">
    <source>
        <dbReference type="PIRSR" id="PIRSR036696-1"/>
    </source>
</evidence>
<evidence type="ECO:0000256" key="7">
    <source>
        <dbReference type="ARBA" id="ARBA00022833"/>
    </source>
</evidence>
<dbReference type="Pfam" id="PF01546">
    <property type="entry name" value="Peptidase_M20"/>
    <property type="match status" value="1"/>
</dbReference>
<keyword evidence="7 10" id="KW-0862">Zinc</keyword>
<evidence type="ECO:0000256" key="6">
    <source>
        <dbReference type="ARBA" id="ARBA00022801"/>
    </source>
</evidence>
<feature type="active site" evidence="9">
    <location>
        <position position="91"/>
    </location>
</feature>
<dbReference type="Gene3D" id="1.10.150.900">
    <property type="match status" value="1"/>
</dbReference>
<keyword evidence="4" id="KW-0963">Cytoplasm</keyword>
<comment type="caution">
    <text evidence="12">The sequence shown here is derived from an EMBL/GenBank/DDBJ whole genome shotgun (WGS) entry which is preliminary data.</text>
</comment>
<evidence type="ECO:0000256" key="5">
    <source>
        <dbReference type="ARBA" id="ARBA00022723"/>
    </source>
</evidence>
<dbReference type="STRING" id="6832.A0A553N974"/>
<dbReference type="InterPro" id="IPR011650">
    <property type="entry name" value="Peptidase_M20_dimer"/>
</dbReference>
<evidence type="ECO:0000256" key="10">
    <source>
        <dbReference type="PIRSR" id="PIRSR036696-2"/>
    </source>
</evidence>
<dbReference type="AlphaFoldDB" id="A0A553N974"/>
<feature type="binding site" evidence="10">
    <location>
        <position position="122"/>
    </location>
    <ligand>
        <name>Zn(2+)</name>
        <dbReference type="ChEBI" id="CHEBI:29105"/>
        <label>2</label>
    </ligand>
</feature>
<evidence type="ECO:0000313" key="12">
    <source>
        <dbReference type="EMBL" id="TRY61970.1"/>
    </source>
</evidence>
<evidence type="ECO:0000256" key="8">
    <source>
        <dbReference type="ARBA" id="ARBA00029656"/>
    </source>
</evidence>
<feature type="active site" description="Proton acceptor" evidence="9">
    <location>
        <position position="156"/>
    </location>
</feature>
<feature type="domain" description="Peptidase M20 dimerisation" evidence="11">
    <location>
        <begin position="198"/>
        <end position="291"/>
    </location>
</feature>
<keyword evidence="6" id="KW-0378">Hydrolase</keyword>
<keyword evidence="5 10" id="KW-0479">Metal-binding</keyword>
<dbReference type="PIRSF" id="PIRSF036696">
    <property type="entry name" value="ACY-1"/>
    <property type="match status" value="1"/>
</dbReference>
<feature type="binding site" evidence="10">
    <location>
        <position position="157"/>
    </location>
    <ligand>
        <name>Zn(2+)</name>
        <dbReference type="ChEBI" id="CHEBI:29105"/>
        <label>2</label>
    </ligand>
</feature>
<dbReference type="InterPro" id="IPR001261">
    <property type="entry name" value="ArgE/DapE_CS"/>
</dbReference>
<sequence length="397" mass="44344">MSPSVNEKTQVDEGQGGEHPAVTLFRDYLRIKSVHPEPDYNGCLALLKAQADKIGLAYHVVEVVQTKPALIMSWPGSQPELPAILLNSHTDVVPVYPEFWKHDPFEAVKEANGDIYARGTQDMKSVGIQHLEAIRRLKERGIQLKRTVHLCFIADEEVGGHDGMAKYVLTSEFKKLNIGMALDEGLASPDESIPLYFGERNVFWVKFHCSGNPGHASRFIENTAAEKVQYMVNKLLGYREKQKQLFLADPEQHLGDVTTINLTFMSGGVQMNVVPNELCVGFDMRITPTTNIAGGGIRMELVQKFTDQTMTSVSADDPWYQAFTRGVQAHGLKISPQIFPAATDSRYLREVGIPALGFSPMNHTPVLLHDHNEFLNEKIFLKGIDIFEDIIREIASV</sequence>
<dbReference type="FunFam" id="3.40.630.10:FF:000019">
    <property type="entry name" value="Aminoacylase 1"/>
    <property type="match status" value="1"/>
</dbReference>
<feature type="binding site" evidence="10">
    <location>
        <position position="89"/>
    </location>
    <ligand>
        <name>Zn(2+)</name>
        <dbReference type="ChEBI" id="CHEBI:29105"/>
        <label>1</label>
    </ligand>
</feature>
<dbReference type="FunFam" id="3.30.70.360:FF:000005">
    <property type="entry name" value="Putative Aminoacylase-1"/>
    <property type="match status" value="1"/>
</dbReference>
<dbReference type="OMA" id="MDCVETI"/>
<dbReference type="CDD" id="cd05646">
    <property type="entry name" value="M20_AcylaseI_like"/>
    <property type="match status" value="1"/>
</dbReference>
<evidence type="ECO:0000256" key="4">
    <source>
        <dbReference type="ARBA" id="ARBA00022490"/>
    </source>
</evidence>
<dbReference type="InterPro" id="IPR036264">
    <property type="entry name" value="Bact_exopeptidase_dim_dom"/>
</dbReference>
<dbReference type="InterPro" id="IPR052083">
    <property type="entry name" value="Aminoacylase-1_M20A"/>
</dbReference>
<dbReference type="SUPFAM" id="SSF53187">
    <property type="entry name" value="Zn-dependent exopeptidases"/>
    <property type="match status" value="1"/>
</dbReference>
<keyword evidence="13" id="KW-1185">Reference proteome</keyword>
<dbReference type="InterPro" id="IPR010159">
    <property type="entry name" value="N-acyl_aa_amidohydrolase"/>
</dbReference>